<keyword evidence="8 12" id="KW-0472">Membrane</keyword>
<proteinExistence type="inferred from homology"/>
<evidence type="ECO:0000256" key="1">
    <source>
        <dbReference type="ARBA" id="ARBA00004141"/>
    </source>
</evidence>
<keyword evidence="7 11" id="KW-0406">Ion transport</keyword>
<protein>
    <submittedName>
        <fullName evidence="13">Uncharacterized protein</fullName>
    </submittedName>
</protein>
<keyword evidence="10 11" id="KW-0407">Ion channel</keyword>
<evidence type="ECO:0000256" key="8">
    <source>
        <dbReference type="ARBA" id="ARBA00023136"/>
    </source>
</evidence>
<name>A0A8B6CEX6_MYTGA</name>
<evidence type="ECO:0000256" key="4">
    <source>
        <dbReference type="ARBA" id="ARBA00022692"/>
    </source>
</evidence>
<evidence type="ECO:0000256" key="11">
    <source>
        <dbReference type="RuleBase" id="RU000679"/>
    </source>
</evidence>
<comment type="subcellular location">
    <subcellularLocation>
        <location evidence="1">Membrane</location>
        <topology evidence="1">Multi-pass membrane protein</topology>
    </subcellularLocation>
</comment>
<comment type="similarity">
    <text evidence="11">Belongs to the amiloride-sensitive sodium channel (TC 1.A.6) family.</text>
</comment>
<sequence length="319" mass="36304">MNYYSYPSLSSTYLRFDQQLAFPVVTVCTKNPMDFNSVSLYFDQSFVGHSEIPVVEYTDFYFYETAYMCGCACRRFNVNGTFLTSQYGISSGLFLETTSTELQIAIHDPQEDPNMLRDGRTVRNGTETFIEIHRREYKSLPSPYIAYGNQICIDDTDYSFVDCKRKCFNEMLKKECSCTMNPSPTGNETYCVNDYHTNTCAAELYGAILQSSTLCVCPPECRVIKYDQVLSSVANKNDFQSHYLKIRIYLKDLSTAVTEQVPKYDGVTSLLANLGGQMGLFLGASILTITELLEFIIFIVWTVIQRRAKGKNAVRHIDI</sequence>
<keyword evidence="6" id="KW-0915">Sodium</keyword>
<evidence type="ECO:0000256" key="6">
    <source>
        <dbReference type="ARBA" id="ARBA00023053"/>
    </source>
</evidence>
<accession>A0A8B6CEX6</accession>
<dbReference type="EMBL" id="UYJE01001692">
    <property type="protein sequence ID" value="VDI04326.1"/>
    <property type="molecule type" value="Genomic_DNA"/>
</dbReference>
<evidence type="ECO:0000256" key="10">
    <source>
        <dbReference type="ARBA" id="ARBA00023303"/>
    </source>
</evidence>
<dbReference type="PANTHER" id="PTHR11690">
    <property type="entry name" value="AMILORIDE-SENSITIVE SODIUM CHANNEL-RELATED"/>
    <property type="match status" value="1"/>
</dbReference>
<dbReference type="Pfam" id="PF00858">
    <property type="entry name" value="ASC"/>
    <property type="match status" value="1"/>
</dbReference>
<evidence type="ECO:0000256" key="7">
    <source>
        <dbReference type="ARBA" id="ARBA00023065"/>
    </source>
</evidence>
<keyword evidence="2 11" id="KW-0813">Transport</keyword>
<keyword evidence="4 11" id="KW-0812">Transmembrane</keyword>
<dbReference type="InterPro" id="IPR001873">
    <property type="entry name" value="ENaC"/>
</dbReference>
<keyword evidence="5 12" id="KW-1133">Transmembrane helix</keyword>
<dbReference type="Proteomes" id="UP000596742">
    <property type="component" value="Unassembled WGS sequence"/>
</dbReference>
<reference evidence="13" key="1">
    <citation type="submission" date="2018-11" db="EMBL/GenBank/DDBJ databases">
        <authorList>
            <person name="Alioto T."/>
            <person name="Alioto T."/>
        </authorList>
    </citation>
    <scope>NUCLEOTIDE SEQUENCE</scope>
</reference>
<dbReference type="GO" id="GO:0005886">
    <property type="term" value="C:plasma membrane"/>
    <property type="evidence" value="ECO:0007669"/>
    <property type="project" value="TreeGrafter"/>
</dbReference>
<keyword evidence="9 11" id="KW-0739">Sodium transport</keyword>
<evidence type="ECO:0000256" key="5">
    <source>
        <dbReference type="ARBA" id="ARBA00022989"/>
    </source>
</evidence>
<evidence type="ECO:0000256" key="3">
    <source>
        <dbReference type="ARBA" id="ARBA00022461"/>
    </source>
</evidence>
<gene>
    <name evidence="13" type="ORF">MGAL_10B041960</name>
</gene>
<dbReference type="Gene3D" id="1.10.287.770">
    <property type="entry name" value="YojJ-like"/>
    <property type="match status" value="1"/>
</dbReference>
<evidence type="ECO:0000256" key="2">
    <source>
        <dbReference type="ARBA" id="ARBA00022448"/>
    </source>
</evidence>
<evidence type="ECO:0000313" key="14">
    <source>
        <dbReference type="Proteomes" id="UP000596742"/>
    </source>
</evidence>
<keyword evidence="14" id="KW-1185">Reference proteome</keyword>
<dbReference type="OrthoDB" id="6114972at2759"/>
<evidence type="ECO:0000256" key="9">
    <source>
        <dbReference type="ARBA" id="ARBA00023201"/>
    </source>
</evidence>
<comment type="caution">
    <text evidence="13">The sequence shown here is derived from an EMBL/GenBank/DDBJ whole genome shotgun (WGS) entry which is preliminary data.</text>
</comment>
<organism evidence="13 14">
    <name type="scientific">Mytilus galloprovincialis</name>
    <name type="common">Mediterranean mussel</name>
    <dbReference type="NCBI Taxonomy" id="29158"/>
    <lineage>
        <taxon>Eukaryota</taxon>
        <taxon>Metazoa</taxon>
        <taxon>Spiralia</taxon>
        <taxon>Lophotrochozoa</taxon>
        <taxon>Mollusca</taxon>
        <taxon>Bivalvia</taxon>
        <taxon>Autobranchia</taxon>
        <taxon>Pteriomorphia</taxon>
        <taxon>Mytilida</taxon>
        <taxon>Mytiloidea</taxon>
        <taxon>Mytilidae</taxon>
        <taxon>Mytilinae</taxon>
        <taxon>Mytilus</taxon>
    </lineage>
</organism>
<evidence type="ECO:0000313" key="13">
    <source>
        <dbReference type="EMBL" id="VDI04326.1"/>
    </source>
</evidence>
<feature type="transmembrane region" description="Helical" evidence="12">
    <location>
        <begin position="278"/>
        <end position="304"/>
    </location>
</feature>
<keyword evidence="3 11" id="KW-0894">Sodium channel</keyword>
<dbReference type="AlphaFoldDB" id="A0A8B6CEX6"/>
<evidence type="ECO:0000256" key="12">
    <source>
        <dbReference type="SAM" id="Phobius"/>
    </source>
</evidence>
<dbReference type="GO" id="GO:0015280">
    <property type="term" value="F:ligand-gated sodium channel activity"/>
    <property type="evidence" value="ECO:0007669"/>
    <property type="project" value="TreeGrafter"/>
</dbReference>